<protein>
    <recommendedName>
        <fullName evidence="2">superoxide dismutase</fullName>
        <ecNumber evidence="2">1.15.1.1</ecNumber>
    </recommendedName>
</protein>
<keyword evidence="5" id="KW-0812">Transmembrane</keyword>
<keyword evidence="5" id="KW-1133">Transmembrane helix</keyword>
<evidence type="ECO:0000256" key="2">
    <source>
        <dbReference type="ARBA" id="ARBA00012682"/>
    </source>
</evidence>
<evidence type="ECO:0000313" key="7">
    <source>
        <dbReference type="EMBL" id="GER30625.1"/>
    </source>
</evidence>
<comment type="similarity">
    <text evidence="1">Belongs to the iron/manganese superoxide dismutase family.</text>
</comment>
<comment type="caution">
    <text evidence="7">The sequence shown here is derived from an EMBL/GenBank/DDBJ whole genome shotgun (WGS) entry which is preliminary data.</text>
</comment>
<dbReference type="InterPro" id="IPR036314">
    <property type="entry name" value="SOD_C_sf"/>
</dbReference>
<name>A0A5A7PCF8_STRAF</name>
<evidence type="ECO:0000256" key="4">
    <source>
        <dbReference type="ARBA" id="ARBA00023002"/>
    </source>
</evidence>
<feature type="transmembrane region" description="Helical" evidence="5">
    <location>
        <begin position="12"/>
        <end position="29"/>
    </location>
</feature>
<dbReference type="Proteomes" id="UP000325081">
    <property type="component" value="Unassembled WGS sequence"/>
</dbReference>
<dbReference type="EMBL" id="BKCP01004372">
    <property type="protein sequence ID" value="GER30625.1"/>
    <property type="molecule type" value="Genomic_DNA"/>
</dbReference>
<proteinExistence type="inferred from homology"/>
<dbReference type="OrthoDB" id="239262at2759"/>
<accession>A0A5A7PCF8</accession>
<dbReference type="AlphaFoldDB" id="A0A5A7PCF8"/>
<dbReference type="GO" id="GO:0005739">
    <property type="term" value="C:mitochondrion"/>
    <property type="evidence" value="ECO:0007669"/>
    <property type="project" value="TreeGrafter"/>
</dbReference>
<evidence type="ECO:0000313" key="8">
    <source>
        <dbReference type="Proteomes" id="UP000325081"/>
    </source>
</evidence>
<keyword evidence="3" id="KW-0479">Metal-binding</keyword>
<evidence type="ECO:0000259" key="6">
    <source>
        <dbReference type="Pfam" id="PF02777"/>
    </source>
</evidence>
<evidence type="ECO:0000256" key="3">
    <source>
        <dbReference type="ARBA" id="ARBA00022723"/>
    </source>
</evidence>
<dbReference type="Gene3D" id="3.55.40.20">
    <property type="entry name" value="Iron/manganese superoxide dismutase, C-terminal domain"/>
    <property type="match status" value="1"/>
</dbReference>
<dbReference type="PANTHER" id="PTHR11404:SF6">
    <property type="entry name" value="SUPEROXIDE DISMUTASE [MN], MITOCHONDRIAL"/>
    <property type="match status" value="1"/>
</dbReference>
<dbReference type="GO" id="GO:0030145">
    <property type="term" value="F:manganese ion binding"/>
    <property type="evidence" value="ECO:0007669"/>
    <property type="project" value="TreeGrafter"/>
</dbReference>
<sequence>MERWLVCGENKIKWNCCIFLTALTIFFLQDPLVTKGPTLVPLLGIYIWEHAYYLQYENAREDYLKNIWKVICWSYANEVYKMECLCFGCSDNLFRFETTAFSIHGVIC</sequence>
<keyword evidence="8" id="KW-1185">Reference proteome</keyword>
<feature type="domain" description="Manganese/iron superoxide dismutase C-terminal" evidence="6">
    <location>
        <begin position="29"/>
        <end position="78"/>
    </location>
</feature>
<dbReference type="SUPFAM" id="SSF54719">
    <property type="entry name" value="Fe,Mn superoxide dismutase (SOD), C-terminal domain"/>
    <property type="match status" value="1"/>
</dbReference>
<keyword evidence="5" id="KW-0472">Membrane</keyword>
<gene>
    <name evidence="7" type="ORF">STAS_06587</name>
</gene>
<keyword evidence="4" id="KW-0560">Oxidoreductase</keyword>
<organism evidence="7 8">
    <name type="scientific">Striga asiatica</name>
    <name type="common">Asiatic witchweed</name>
    <name type="synonym">Buchnera asiatica</name>
    <dbReference type="NCBI Taxonomy" id="4170"/>
    <lineage>
        <taxon>Eukaryota</taxon>
        <taxon>Viridiplantae</taxon>
        <taxon>Streptophyta</taxon>
        <taxon>Embryophyta</taxon>
        <taxon>Tracheophyta</taxon>
        <taxon>Spermatophyta</taxon>
        <taxon>Magnoliopsida</taxon>
        <taxon>eudicotyledons</taxon>
        <taxon>Gunneridae</taxon>
        <taxon>Pentapetalae</taxon>
        <taxon>asterids</taxon>
        <taxon>lamiids</taxon>
        <taxon>Lamiales</taxon>
        <taxon>Orobanchaceae</taxon>
        <taxon>Buchnereae</taxon>
        <taxon>Striga</taxon>
    </lineage>
</organism>
<dbReference type="EC" id="1.15.1.1" evidence="2"/>
<dbReference type="InterPro" id="IPR050265">
    <property type="entry name" value="Fe/Mn_Superoxide_Dismutase"/>
</dbReference>
<evidence type="ECO:0000256" key="1">
    <source>
        <dbReference type="ARBA" id="ARBA00008714"/>
    </source>
</evidence>
<dbReference type="InterPro" id="IPR019832">
    <property type="entry name" value="Mn/Fe_SOD_C"/>
</dbReference>
<dbReference type="Pfam" id="PF02777">
    <property type="entry name" value="Sod_Fe_C"/>
    <property type="match status" value="1"/>
</dbReference>
<dbReference type="PANTHER" id="PTHR11404">
    <property type="entry name" value="SUPEROXIDE DISMUTASE 2"/>
    <property type="match status" value="1"/>
</dbReference>
<evidence type="ECO:0000256" key="5">
    <source>
        <dbReference type="SAM" id="Phobius"/>
    </source>
</evidence>
<reference evidence="8" key="1">
    <citation type="journal article" date="2019" name="Curr. Biol.">
        <title>Genome Sequence of Striga asiatica Provides Insight into the Evolution of Plant Parasitism.</title>
        <authorList>
            <person name="Yoshida S."/>
            <person name="Kim S."/>
            <person name="Wafula E.K."/>
            <person name="Tanskanen J."/>
            <person name="Kim Y.M."/>
            <person name="Honaas L."/>
            <person name="Yang Z."/>
            <person name="Spallek T."/>
            <person name="Conn C.E."/>
            <person name="Ichihashi Y."/>
            <person name="Cheong K."/>
            <person name="Cui S."/>
            <person name="Der J.P."/>
            <person name="Gundlach H."/>
            <person name="Jiao Y."/>
            <person name="Hori C."/>
            <person name="Ishida J.K."/>
            <person name="Kasahara H."/>
            <person name="Kiba T."/>
            <person name="Kim M.S."/>
            <person name="Koo N."/>
            <person name="Laohavisit A."/>
            <person name="Lee Y.H."/>
            <person name="Lumba S."/>
            <person name="McCourt P."/>
            <person name="Mortimer J.C."/>
            <person name="Mutuku J.M."/>
            <person name="Nomura T."/>
            <person name="Sasaki-Sekimoto Y."/>
            <person name="Seto Y."/>
            <person name="Wang Y."/>
            <person name="Wakatake T."/>
            <person name="Sakakibara H."/>
            <person name="Demura T."/>
            <person name="Yamaguchi S."/>
            <person name="Yoneyama K."/>
            <person name="Manabe R.I."/>
            <person name="Nelson D.C."/>
            <person name="Schulman A.H."/>
            <person name="Timko M.P."/>
            <person name="dePamphilis C.W."/>
            <person name="Choi D."/>
            <person name="Shirasu K."/>
        </authorList>
    </citation>
    <scope>NUCLEOTIDE SEQUENCE [LARGE SCALE GENOMIC DNA]</scope>
    <source>
        <strain evidence="8">cv. UVA1</strain>
    </source>
</reference>
<dbReference type="GO" id="GO:0004784">
    <property type="term" value="F:superoxide dismutase activity"/>
    <property type="evidence" value="ECO:0007669"/>
    <property type="project" value="UniProtKB-EC"/>
</dbReference>